<dbReference type="AlphaFoldDB" id="A0A8S9SVH2"/>
<evidence type="ECO:0000313" key="1">
    <source>
        <dbReference type="EMBL" id="KAF3604425.1"/>
    </source>
</evidence>
<dbReference type="EMBL" id="QGKX02000004">
    <property type="protein sequence ID" value="KAF3604425.1"/>
    <property type="molecule type" value="Genomic_DNA"/>
</dbReference>
<dbReference type="Proteomes" id="UP000712600">
    <property type="component" value="Unassembled WGS sequence"/>
</dbReference>
<accession>A0A8S9SVH2</accession>
<reference evidence="1" key="1">
    <citation type="submission" date="2019-12" db="EMBL/GenBank/DDBJ databases">
        <title>Genome sequencing and annotation of Brassica cretica.</title>
        <authorList>
            <person name="Studholme D.J."/>
            <person name="Sarris P."/>
        </authorList>
    </citation>
    <scope>NUCLEOTIDE SEQUENCE</scope>
    <source>
        <strain evidence="1">PFS-109/04</strain>
        <tissue evidence="1">Leaf</tissue>
    </source>
</reference>
<name>A0A8S9SVH2_BRACR</name>
<comment type="caution">
    <text evidence="1">The sequence shown here is derived from an EMBL/GenBank/DDBJ whole genome shotgun (WGS) entry which is preliminary data.</text>
</comment>
<protein>
    <submittedName>
        <fullName evidence="1">Uncharacterized protein</fullName>
    </submittedName>
</protein>
<sequence>MVRESYVVSAGGSWGMLIGSPSGERGDVGLLGLYEVSESEAVGSSDSYDVVIGGLSVSRFCAVVGASAYSFLSFGGVLSGHLRELVNRLPRCDDVTSGSSQGVGEPFTPM</sequence>
<gene>
    <name evidence="1" type="ORF">F2Q69_00034132</name>
</gene>
<evidence type="ECO:0000313" key="2">
    <source>
        <dbReference type="Proteomes" id="UP000712600"/>
    </source>
</evidence>
<organism evidence="1 2">
    <name type="scientific">Brassica cretica</name>
    <name type="common">Mustard</name>
    <dbReference type="NCBI Taxonomy" id="69181"/>
    <lineage>
        <taxon>Eukaryota</taxon>
        <taxon>Viridiplantae</taxon>
        <taxon>Streptophyta</taxon>
        <taxon>Embryophyta</taxon>
        <taxon>Tracheophyta</taxon>
        <taxon>Spermatophyta</taxon>
        <taxon>Magnoliopsida</taxon>
        <taxon>eudicotyledons</taxon>
        <taxon>Gunneridae</taxon>
        <taxon>Pentapetalae</taxon>
        <taxon>rosids</taxon>
        <taxon>malvids</taxon>
        <taxon>Brassicales</taxon>
        <taxon>Brassicaceae</taxon>
        <taxon>Brassiceae</taxon>
        <taxon>Brassica</taxon>
    </lineage>
</organism>
<proteinExistence type="predicted"/>